<dbReference type="InterPro" id="IPR015421">
    <property type="entry name" value="PyrdxlP-dep_Trfase_major"/>
</dbReference>
<dbReference type="InterPro" id="IPR015424">
    <property type="entry name" value="PyrdxlP-dep_Trfase"/>
</dbReference>
<dbReference type="FunFam" id="1.20.1340.10:FF:000001">
    <property type="entry name" value="Histidine decarboxylase"/>
    <property type="match status" value="1"/>
</dbReference>
<dbReference type="Gene3D" id="1.20.1340.10">
    <property type="entry name" value="dopa decarboxylase, N-terminal domain"/>
    <property type="match status" value="1"/>
</dbReference>
<comment type="similarity">
    <text evidence="2 12">Belongs to the group II decarboxylase family.</text>
</comment>
<keyword evidence="6 11" id="KW-0663">Pyridoxal phosphate</keyword>
<dbReference type="SUPFAM" id="SSF53383">
    <property type="entry name" value="PLP-dependent transferases"/>
    <property type="match status" value="1"/>
</dbReference>
<dbReference type="CDD" id="cd06450">
    <property type="entry name" value="DOPA_deC_like"/>
    <property type="match status" value="1"/>
</dbReference>
<keyword evidence="5" id="KW-0210">Decarboxylase</keyword>
<evidence type="ECO:0000313" key="14">
    <source>
        <dbReference type="Proteomes" id="UP000549394"/>
    </source>
</evidence>
<dbReference type="GO" id="GO:0004058">
    <property type="term" value="F:aromatic-L-amino-acid decarboxylase activity"/>
    <property type="evidence" value="ECO:0007669"/>
    <property type="project" value="UniProtKB-EC"/>
</dbReference>
<keyword evidence="7 12" id="KW-0456">Lyase</keyword>
<sequence length="469" mass="53769">MESVEFLERGKQLMNYIIDYFDTVDQRKTLPDVEPGYMKSLIPEEAPQKADEWKNVFGDLEKIIMPGITHWQSPHFHAFYPSGTCYASILAEMLSNSLSCVGFSWASSPACTELEFAMMDWLAKMLQLPEEFLSTGEGGGVIQGTASESTFLMLLAARSKALSKHINSSKSIKKLVVYTSDQAHSSVERACLLAAVEYRSVPSNENEEMTGEALEEMIQKDIDNGLIPFYVVATLGTTPSCAFDRLLEVGPVCKKHDIWLHIDAAYAGSSFICPEFRPLLDGVEFADSFNFNPHKWLLVTFDCSTLWLKNKKYLVESFNVDRIYLESKEKEKLLDYRNWQIPLGRRFRSLKIWFVLRLMGINNLQSYIRKHVELAKEFENLVRSSEKFEITHPVTMGIVCFRLKGDDQLTKNLHDALYKDKRIYLIAGASKSRYYLRFVVCSQRTTSDDINYAWKVINELSMTSLRERL</sequence>
<evidence type="ECO:0000256" key="7">
    <source>
        <dbReference type="ARBA" id="ARBA00023239"/>
    </source>
</evidence>
<name>A0A7I8VTZ4_9ANNE</name>
<evidence type="ECO:0000256" key="8">
    <source>
        <dbReference type="ARBA" id="ARBA00038886"/>
    </source>
</evidence>
<dbReference type="GO" id="GO:0019752">
    <property type="term" value="P:carboxylic acid metabolic process"/>
    <property type="evidence" value="ECO:0007669"/>
    <property type="project" value="InterPro"/>
</dbReference>
<protein>
    <recommendedName>
        <fullName evidence="9">Aromatic-L-amino-acid decarboxylase</fullName>
        <ecNumber evidence="8">4.1.1.28</ecNumber>
    </recommendedName>
    <alternativeName>
        <fullName evidence="10">DOPA decarboxylase</fullName>
    </alternativeName>
</protein>
<evidence type="ECO:0000256" key="5">
    <source>
        <dbReference type="ARBA" id="ARBA00022793"/>
    </source>
</evidence>
<dbReference type="Gene3D" id="3.40.640.10">
    <property type="entry name" value="Type I PLP-dependent aspartate aminotransferase-like (Major domain)"/>
    <property type="match status" value="1"/>
</dbReference>
<dbReference type="OrthoDB" id="639767at2759"/>
<proteinExistence type="inferred from homology"/>
<evidence type="ECO:0000256" key="9">
    <source>
        <dbReference type="ARBA" id="ARBA00040968"/>
    </source>
</evidence>
<keyword evidence="4" id="KW-0127">Catecholamine biosynthesis</keyword>
<evidence type="ECO:0000313" key="13">
    <source>
        <dbReference type="EMBL" id="CAD5119188.1"/>
    </source>
</evidence>
<dbReference type="GO" id="GO:0005737">
    <property type="term" value="C:cytoplasm"/>
    <property type="evidence" value="ECO:0007669"/>
    <property type="project" value="TreeGrafter"/>
</dbReference>
<dbReference type="InterPro" id="IPR002129">
    <property type="entry name" value="PyrdxlP-dep_de-COase"/>
</dbReference>
<accession>A0A7I8VTZ4</accession>
<evidence type="ECO:0000256" key="1">
    <source>
        <dbReference type="ARBA" id="ARBA00001933"/>
    </source>
</evidence>
<dbReference type="EC" id="4.1.1.28" evidence="8"/>
<dbReference type="Pfam" id="PF00282">
    <property type="entry name" value="Pyridoxal_deC"/>
    <property type="match status" value="1"/>
</dbReference>
<dbReference type="InterPro" id="IPR015422">
    <property type="entry name" value="PyrdxlP-dep_Trfase_small"/>
</dbReference>
<keyword evidence="14" id="KW-1185">Reference proteome</keyword>
<dbReference type="PANTHER" id="PTHR11999:SF167">
    <property type="entry name" value="AROMATIC-L-AMINO-ACID DECARBOXYLASE"/>
    <property type="match status" value="1"/>
</dbReference>
<dbReference type="Proteomes" id="UP000549394">
    <property type="component" value="Unassembled WGS sequence"/>
</dbReference>
<evidence type="ECO:0000256" key="6">
    <source>
        <dbReference type="ARBA" id="ARBA00022898"/>
    </source>
</evidence>
<dbReference type="FunFam" id="3.40.640.10:FF:000025">
    <property type="entry name" value="Histidine decarboxylase"/>
    <property type="match status" value="1"/>
</dbReference>
<evidence type="ECO:0000256" key="10">
    <source>
        <dbReference type="ARBA" id="ARBA00041275"/>
    </source>
</evidence>
<comment type="cofactor">
    <cofactor evidence="1 11 12">
        <name>pyridoxal 5'-phosphate</name>
        <dbReference type="ChEBI" id="CHEBI:597326"/>
    </cofactor>
</comment>
<dbReference type="InterPro" id="IPR021115">
    <property type="entry name" value="Pyridoxal-P_BS"/>
</dbReference>
<dbReference type="GO" id="GO:0030170">
    <property type="term" value="F:pyridoxal phosphate binding"/>
    <property type="evidence" value="ECO:0007669"/>
    <property type="project" value="InterPro"/>
</dbReference>
<comment type="caution">
    <text evidence="13">The sequence shown here is derived from an EMBL/GenBank/DDBJ whole genome shotgun (WGS) entry which is preliminary data.</text>
</comment>
<dbReference type="GO" id="GO:0042423">
    <property type="term" value="P:catecholamine biosynthetic process"/>
    <property type="evidence" value="ECO:0007669"/>
    <property type="project" value="UniProtKB-KW"/>
</dbReference>
<comment type="subunit">
    <text evidence="3">Homodimer.</text>
</comment>
<organism evidence="13 14">
    <name type="scientific">Dimorphilus gyrociliatus</name>
    <dbReference type="NCBI Taxonomy" id="2664684"/>
    <lineage>
        <taxon>Eukaryota</taxon>
        <taxon>Metazoa</taxon>
        <taxon>Spiralia</taxon>
        <taxon>Lophotrochozoa</taxon>
        <taxon>Annelida</taxon>
        <taxon>Polychaeta</taxon>
        <taxon>Polychaeta incertae sedis</taxon>
        <taxon>Dinophilidae</taxon>
        <taxon>Dimorphilus</taxon>
    </lineage>
</organism>
<evidence type="ECO:0000256" key="11">
    <source>
        <dbReference type="PIRSR" id="PIRSR602129-50"/>
    </source>
</evidence>
<dbReference type="GO" id="GO:0006520">
    <property type="term" value="P:amino acid metabolic process"/>
    <property type="evidence" value="ECO:0007669"/>
    <property type="project" value="InterPro"/>
</dbReference>
<evidence type="ECO:0000256" key="2">
    <source>
        <dbReference type="ARBA" id="ARBA00009533"/>
    </source>
</evidence>
<evidence type="ECO:0000256" key="12">
    <source>
        <dbReference type="RuleBase" id="RU000382"/>
    </source>
</evidence>
<dbReference type="PRINTS" id="PR00800">
    <property type="entry name" value="YHDCRBOXLASE"/>
</dbReference>
<evidence type="ECO:0000256" key="4">
    <source>
        <dbReference type="ARBA" id="ARBA00022584"/>
    </source>
</evidence>
<dbReference type="AlphaFoldDB" id="A0A7I8VTZ4"/>
<dbReference type="Gene3D" id="3.90.1150.10">
    <property type="entry name" value="Aspartate Aminotransferase, domain 1"/>
    <property type="match status" value="1"/>
</dbReference>
<feature type="modified residue" description="N6-(pyridoxal phosphate)lysine" evidence="11">
    <location>
        <position position="295"/>
    </location>
</feature>
<dbReference type="EMBL" id="CAJFCJ010000009">
    <property type="protein sequence ID" value="CAD5119188.1"/>
    <property type="molecule type" value="Genomic_DNA"/>
</dbReference>
<dbReference type="PROSITE" id="PS00392">
    <property type="entry name" value="DDC_GAD_HDC_YDC"/>
    <property type="match status" value="1"/>
</dbReference>
<reference evidence="13 14" key="1">
    <citation type="submission" date="2020-08" db="EMBL/GenBank/DDBJ databases">
        <authorList>
            <person name="Hejnol A."/>
        </authorList>
    </citation>
    <scope>NUCLEOTIDE SEQUENCE [LARGE SCALE GENOMIC DNA]</scope>
</reference>
<gene>
    <name evidence="13" type="ORF">DGYR_LOCUS7464</name>
</gene>
<dbReference type="PANTHER" id="PTHR11999">
    <property type="entry name" value="GROUP II PYRIDOXAL-5-PHOSPHATE DECARBOXYLASE"/>
    <property type="match status" value="1"/>
</dbReference>
<evidence type="ECO:0000256" key="3">
    <source>
        <dbReference type="ARBA" id="ARBA00011738"/>
    </source>
</evidence>
<dbReference type="GO" id="GO:0042427">
    <property type="term" value="P:serotonin biosynthetic process"/>
    <property type="evidence" value="ECO:0007669"/>
    <property type="project" value="TreeGrafter"/>
</dbReference>
<dbReference type="InterPro" id="IPR010977">
    <property type="entry name" value="Aromatic_deC"/>
</dbReference>